<comment type="caution">
    <text evidence="1">The sequence shown here is derived from an EMBL/GenBank/DDBJ whole genome shotgun (WGS) entry which is preliminary data.</text>
</comment>
<accession>A0A3E2DKH7</accession>
<evidence type="ECO:0000313" key="1">
    <source>
        <dbReference type="EMBL" id="RFT45840.1"/>
    </source>
</evidence>
<proteinExistence type="predicted"/>
<dbReference type="EMBL" id="NOWI01000003">
    <property type="protein sequence ID" value="RFT45840.1"/>
    <property type="molecule type" value="Genomic_DNA"/>
</dbReference>
<name>A0A3E2DKH7_9ACTN</name>
<dbReference type="Proteomes" id="UP000259211">
    <property type="component" value="Unassembled WGS sequence"/>
</dbReference>
<sequence>MQPPPIEDQTIVVSIDAAPEITYTIDIDRHRQEGHQDLMVSFRRASRGVEVPTSLPLTEKRKR</sequence>
<gene>
    <name evidence="1" type="ORF">CHT91_03200</name>
</gene>
<reference evidence="1 2" key="1">
    <citation type="submission" date="2017-07" db="EMBL/GenBank/DDBJ databases">
        <authorList>
            <person name="Sun Z.S."/>
            <person name="Albrecht U."/>
            <person name="Echele G."/>
            <person name="Lee C.C."/>
        </authorList>
    </citation>
    <scope>NUCLEOTIDE SEQUENCE [LARGE SCALE GENOMIC DNA]</scope>
    <source>
        <strain evidence="1 2">P16-029</strain>
    </source>
</reference>
<protein>
    <submittedName>
        <fullName evidence="1">Uncharacterized protein</fullName>
    </submittedName>
</protein>
<evidence type="ECO:0000313" key="2">
    <source>
        <dbReference type="Proteomes" id="UP000259211"/>
    </source>
</evidence>
<organism evidence="1 2">
    <name type="scientific">Cutibacterium avidum</name>
    <dbReference type="NCBI Taxonomy" id="33010"/>
    <lineage>
        <taxon>Bacteria</taxon>
        <taxon>Bacillati</taxon>
        <taxon>Actinomycetota</taxon>
        <taxon>Actinomycetes</taxon>
        <taxon>Propionibacteriales</taxon>
        <taxon>Propionibacteriaceae</taxon>
        <taxon>Cutibacterium</taxon>
    </lineage>
</organism>
<dbReference type="AlphaFoldDB" id="A0A3E2DKH7"/>